<name>A0A314KUT0_NICAT</name>
<comment type="caution">
    <text evidence="2">The sequence shown here is derived from an EMBL/GenBank/DDBJ whole genome shotgun (WGS) entry which is preliminary data.</text>
</comment>
<keyword evidence="1" id="KW-0812">Transmembrane</keyword>
<feature type="transmembrane region" description="Helical" evidence="1">
    <location>
        <begin position="434"/>
        <end position="453"/>
    </location>
</feature>
<dbReference type="PANTHER" id="PTHR31549:SF88">
    <property type="entry name" value="DUF4220 DOMAIN-CONTAINING PROTEIN"/>
    <property type="match status" value="1"/>
</dbReference>
<dbReference type="AlphaFoldDB" id="A0A314KUT0"/>
<reference evidence="2" key="1">
    <citation type="submission" date="2016-11" db="EMBL/GenBank/DDBJ databases">
        <title>The genome of Nicotiana attenuata.</title>
        <authorList>
            <person name="Xu S."/>
            <person name="Brockmoeller T."/>
            <person name="Gaquerel E."/>
            <person name="Navarro A."/>
            <person name="Kuhl H."/>
            <person name="Gase K."/>
            <person name="Ling Z."/>
            <person name="Zhou W."/>
            <person name="Kreitzer C."/>
            <person name="Stanke M."/>
            <person name="Tang H."/>
            <person name="Lyons E."/>
            <person name="Pandey P."/>
            <person name="Pandey S.P."/>
            <person name="Timmermann B."/>
            <person name="Baldwin I.T."/>
        </authorList>
    </citation>
    <scope>NUCLEOTIDE SEQUENCE [LARGE SCALE GENOMIC DNA]</scope>
    <source>
        <strain evidence="2">UT</strain>
    </source>
</reference>
<dbReference type="OrthoDB" id="1302277at2759"/>
<keyword evidence="1" id="KW-0472">Membrane</keyword>
<evidence type="ECO:0000313" key="3">
    <source>
        <dbReference type="Proteomes" id="UP000187609"/>
    </source>
</evidence>
<dbReference type="InterPro" id="IPR004158">
    <property type="entry name" value="DUF247_pln"/>
</dbReference>
<sequence length="458" mass="53351">MPLNVQQQNKPTQLGGTKKLLHRRICKHTAEPAPFIRFGPLYGPDTDDFRATKEKLWQHILRTPAGNEEKNKALYISSIRSIEKEARNSYDSTDRSFAELTGHEFRMMMIQDSCFFIQLSLFFLGIHNHLPDLEFFREISHNRVKKRKCIASMFHVGNQIPLLVLKQLINQNYFQQIIANGSYEQPESDLAKMVFYEFVLLLGLKTGKRIFPNWAWELQQQPCDILHGLHLRLLGPENNIKDESEDDSDDELDLEAGNSGTDHSLLVLTNTSNNQTCGCTTEQKREFKSASELNQAGIKFKVVERRGIKGIRFKRWFYPFDPCLSLPPFLVDVHTKLLFQSLRNYEAAQKFDENQREVTSYLRFMHELIQTSEDARVLHLDGIIKGSWKHTEKVARILKEVAGEEEITCPKLRLAKFQVNYFDRPPWVNTISQYFTLIFALTFLQTFYTMYAYHKPNS</sequence>
<protein>
    <submittedName>
        <fullName evidence="2">Uncharacterized protein</fullName>
    </submittedName>
</protein>
<evidence type="ECO:0000256" key="1">
    <source>
        <dbReference type="SAM" id="Phobius"/>
    </source>
</evidence>
<dbReference type="Pfam" id="PF03140">
    <property type="entry name" value="DUF247"/>
    <property type="match status" value="1"/>
</dbReference>
<gene>
    <name evidence="2" type="ORF">A4A49_11098</name>
</gene>
<dbReference type="KEGG" id="nau:109206230"/>
<dbReference type="Proteomes" id="UP000187609">
    <property type="component" value="Unassembled WGS sequence"/>
</dbReference>
<dbReference type="PANTHER" id="PTHR31549">
    <property type="entry name" value="PROTEIN, PUTATIVE (DUF247)-RELATED-RELATED"/>
    <property type="match status" value="1"/>
</dbReference>
<dbReference type="EMBL" id="MJEQ01000913">
    <property type="protein sequence ID" value="OIT33261.1"/>
    <property type="molecule type" value="Genomic_DNA"/>
</dbReference>
<evidence type="ECO:0000313" key="2">
    <source>
        <dbReference type="EMBL" id="OIT33261.1"/>
    </source>
</evidence>
<keyword evidence="1" id="KW-1133">Transmembrane helix</keyword>
<accession>A0A314KUT0</accession>
<proteinExistence type="predicted"/>
<dbReference type="Gramene" id="OIT33261">
    <property type="protein sequence ID" value="OIT33261"/>
    <property type="gene ID" value="A4A49_11098"/>
</dbReference>
<keyword evidence="3" id="KW-1185">Reference proteome</keyword>
<organism evidence="2 3">
    <name type="scientific">Nicotiana attenuata</name>
    <name type="common">Coyote tobacco</name>
    <dbReference type="NCBI Taxonomy" id="49451"/>
    <lineage>
        <taxon>Eukaryota</taxon>
        <taxon>Viridiplantae</taxon>
        <taxon>Streptophyta</taxon>
        <taxon>Embryophyta</taxon>
        <taxon>Tracheophyta</taxon>
        <taxon>Spermatophyta</taxon>
        <taxon>Magnoliopsida</taxon>
        <taxon>eudicotyledons</taxon>
        <taxon>Gunneridae</taxon>
        <taxon>Pentapetalae</taxon>
        <taxon>asterids</taxon>
        <taxon>lamiids</taxon>
        <taxon>Solanales</taxon>
        <taxon>Solanaceae</taxon>
        <taxon>Nicotianoideae</taxon>
        <taxon>Nicotianeae</taxon>
        <taxon>Nicotiana</taxon>
    </lineage>
</organism>